<comment type="caution">
    <text evidence="1">The sequence shown here is derived from an EMBL/GenBank/DDBJ whole genome shotgun (WGS) entry which is preliminary data.</text>
</comment>
<keyword evidence="2" id="KW-1185">Reference proteome</keyword>
<dbReference type="Pfam" id="PF00651">
    <property type="entry name" value="BTB"/>
    <property type="match status" value="1"/>
</dbReference>
<dbReference type="Proteomes" id="UP001152795">
    <property type="component" value="Unassembled WGS sequence"/>
</dbReference>
<dbReference type="CDD" id="cd18186">
    <property type="entry name" value="BTB_POZ_ZBTB_KLHL-like"/>
    <property type="match status" value="1"/>
</dbReference>
<dbReference type="InterPro" id="IPR006652">
    <property type="entry name" value="Kelch_1"/>
</dbReference>
<dbReference type="InterPro" id="IPR015915">
    <property type="entry name" value="Kelch-typ_b-propeller"/>
</dbReference>
<dbReference type="PANTHER" id="PTHR24412:SF497">
    <property type="entry name" value="KELCH-LIKE PROTEIN 18"/>
    <property type="match status" value="1"/>
</dbReference>
<dbReference type="Gene3D" id="3.30.710.10">
    <property type="entry name" value="Potassium Channel Kv1.1, Chain A"/>
    <property type="match status" value="1"/>
</dbReference>
<dbReference type="PANTHER" id="PTHR24412">
    <property type="entry name" value="KELCH PROTEIN"/>
    <property type="match status" value="1"/>
</dbReference>
<dbReference type="SMART" id="SM00225">
    <property type="entry name" value="BTB"/>
    <property type="match status" value="1"/>
</dbReference>
<dbReference type="SMART" id="SM00612">
    <property type="entry name" value="Kelch"/>
    <property type="match status" value="4"/>
</dbReference>
<dbReference type="SUPFAM" id="SSF54695">
    <property type="entry name" value="POZ domain"/>
    <property type="match status" value="1"/>
</dbReference>
<evidence type="ECO:0000313" key="1">
    <source>
        <dbReference type="EMBL" id="CAB4032515.1"/>
    </source>
</evidence>
<dbReference type="OrthoDB" id="6273668at2759"/>
<dbReference type="InterPro" id="IPR017096">
    <property type="entry name" value="BTB-kelch_protein"/>
</dbReference>
<name>A0A6S7JJD4_PARCT</name>
<dbReference type="Gene3D" id="2.120.10.80">
    <property type="entry name" value="Kelch-type beta propeller"/>
    <property type="match status" value="1"/>
</dbReference>
<gene>
    <name evidence="1" type="ORF">PACLA_8A013264</name>
</gene>
<dbReference type="PROSITE" id="PS50097">
    <property type="entry name" value="BTB"/>
    <property type="match status" value="1"/>
</dbReference>
<dbReference type="SMART" id="SM00875">
    <property type="entry name" value="BACK"/>
    <property type="match status" value="1"/>
</dbReference>
<dbReference type="Pfam" id="PF24681">
    <property type="entry name" value="Kelch_KLHDC2_KLHL20_DRC7"/>
    <property type="match status" value="1"/>
</dbReference>
<sequence>MHGVKKCSSSVEVLSVLRDFRRTKKFCDITLKCGERNFYAHCCILAAVSPFYLAMFRSGMSEVNCEFKTVDLAFLSVSPSAVSVALDYIYGEVIEINLENVFELLVIADYMLLKELKNDVSNYLCECLSVEKPDLCFETRRVAELYGCKGLYEATNSFINAMFYRLSHTSAFLELSVAELESFLESDDLSTNERERFEIISKWAANSRESREMELGRLLNEYIRRRTLSPIECREMFDRYELLPNLFILDMFEERFFRPDNVRNEMHRQGRQGQEVILVFDNDKPQAYIPGLIPWHPITPMPETREQFKVVMLNNLVYVIGGTTGQTISLTVWRYFPYQNFWKTAAPMLKTAASFGVAALADRIYATGGPNAKYNMQVYDPLDDEWFFGKPMQVKRVYHCMVTFQNKYLVAIGGNMPTTDSLYSVEKYDRETRTWTYMPQLNIGRIEASAVALDDKIYVVGGYSGSSPPELNSCEVYDSSTNKWSLIEPTNTPRRDAAITVYHGKVYILGGNPKKGLPNFEYYCEETKSWKTEESGSFSSGCQCCTVTLSGKCICELYER</sequence>
<dbReference type="InterPro" id="IPR011705">
    <property type="entry name" value="BACK"/>
</dbReference>
<dbReference type="Pfam" id="PF07707">
    <property type="entry name" value="BACK"/>
    <property type="match status" value="1"/>
</dbReference>
<proteinExistence type="predicted"/>
<dbReference type="PIRSF" id="PIRSF037037">
    <property type="entry name" value="Kelch-like_protein_gigaxonin"/>
    <property type="match status" value="1"/>
</dbReference>
<dbReference type="Pfam" id="PF01344">
    <property type="entry name" value="Kelch_1"/>
    <property type="match status" value="1"/>
</dbReference>
<dbReference type="SUPFAM" id="SSF117281">
    <property type="entry name" value="Kelch motif"/>
    <property type="match status" value="1"/>
</dbReference>
<dbReference type="Gene3D" id="1.25.40.420">
    <property type="match status" value="1"/>
</dbReference>
<evidence type="ECO:0000313" key="2">
    <source>
        <dbReference type="Proteomes" id="UP001152795"/>
    </source>
</evidence>
<protein>
    <submittedName>
        <fullName evidence="1">Kelch 12</fullName>
    </submittedName>
</protein>
<dbReference type="InterPro" id="IPR000210">
    <property type="entry name" value="BTB/POZ_dom"/>
</dbReference>
<dbReference type="AlphaFoldDB" id="A0A6S7JJD4"/>
<organism evidence="1 2">
    <name type="scientific">Paramuricea clavata</name>
    <name type="common">Red gorgonian</name>
    <name type="synonym">Violescent sea-whip</name>
    <dbReference type="NCBI Taxonomy" id="317549"/>
    <lineage>
        <taxon>Eukaryota</taxon>
        <taxon>Metazoa</taxon>
        <taxon>Cnidaria</taxon>
        <taxon>Anthozoa</taxon>
        <taxon>Octocorallia</taxon>
        <taxon>Malacalcyonacea</taxon>
        <taxon>Plexauridae</taxon>
        <taxon>Paramuricea</taxon>
    </lineage>
</organism>
<accession>A0A6S7JJD4</accession>
<reference evidence="1" key="1">
    <citation type="submission" date="2020-04" db="EMBL/GenBank/DDBJ databases">
        <authorList>
            <person name="Alioto T."/>
            <person name="Alioto T."/>
            <person name="Gomez Garrido J."/>
        </authorList>
    </citation>
    <scope>NUCLEOTIDE SEQUENCE</scope>
    <source>
        <strain evidence="1">A484AB</strain>
    </source>
</reference>
<dbReference type="InterPro" id="IPR011333">
    <property type="entry name" value="SKP1/BTB/POZ_sf"/>
</dbReference>
<dbReference type="EMBL" id="CACRXK020018464">
    <property type="protein sequence ID" value="CAB4032515.1"/>
    <property type="molecule type" value="Genomic_DNA"/>
</dbReference>